<dbReference type="STRING" id="681398.PJIAN_1704"/>
<sequence>MNSQYINTNKYICKTNRLYQRQLKQSCLILLTNRNRKVAEEPVGKNRRNFNSRLLDKILFKQPVKINKRRNSIIFR</sequence>
<dbReference type="AlphaFoldDB" id="A0A170YVY9"/>
<protein>
    <submittedName>
        <fullName evidence="1">Uncharacterized protein</fullName>
    </submittedName>
</protein>
<gene>
    <name evidence="1" type="ORF">PJIAN_1704</name>
</gene>
<evidence type="ECO:0000313" key="2">
    <source>
        <dbReference type="Proteomes" id="UP000076586"/>
    </source>
</evidence>
<proteinExistence type="predicted"/>
<dbReference type="EMBL" id="BDCR01000001">
    <property type="protein sequence ID" value="GAT62114.1"/>
    <property type="molecule type" value="Genomic_DNA"/>
</dbReference>
<accession>A0A170YVY9</accession>
<dbReference type="Proteomes" id="UP000076586">
    <property type="component" value="Unassembled WGS sequence"/>
</dbReference>
<organism evidence="1 2">
    <name type="scientific">Paludibacter jiangxiensis</name>
    <dbReference type="NCBI Taxonomy" id="681398"/>
    <lineage>
        <taxon>Bacteria</taxon>
        <taxon>Pseudomonadati</taxon>
        <taxon>Bacteroidota</taxon>
        <taxon>Bacteroidia</taxon>
        <taxon>Bacteroidales</taxon>
        <taxon>Paludibacteraceae</taxon>
        <taxon>Paludibacter</taxon>
    </lineage>
</organism>
<name>A0A170YVY9_9BACT</name>
<reference evidence="2" key="2">
    <citation type="journal article" date="2017" name="Genome Announc.">
        <title>Draft genome sequence of Paludibacter jiangxiensis NM7(T), a propionate-producing fermentative bacterium.</title>
        <authorList>
            <person name="Qiu Y.-L."/>
            <person name="Tourlousse D.M."/>
            <person name="Matsuura N."/>
            <person name="Ohashi A."/>
            <person name="Sekiguchi Y."/>
        </authorList>
    </citation>
    <scope>NUCLEOTIDE SEQUENCE [LARGE SCALE GENOMIC DNA]</scope>
    <source>
        <strain evidence="2">NM7</strain>
    </source>
</reference>
<comment type="caution">
    <text evidence="1">The sequence shown here is derived from an EMBL/GenBank/DDBJ whole genome shotgun (WGS) entry which is preliminary data.</text>
</comment>
<evidence type="ECO:0000313" key="1">
    <source>
        <dbReference type="EMBL" id="GAT62114.1"/>
    </source>
</evidence>
<keyword evidence="2" id="KW-1185">Reference proteome</keyword>
<reference evidence="2" key="1">
    <citation type="submission" date="2016-04" db="EMBL/GenBank/DDBJ databases">
        <title>Draft genome sequence of Paludibacter jiangxiensis strain NM7.</title>
        <authorList>
            <person name="Qiu Y."/>
            <person name="Matsuura N."/>
            <person name="Ohashi A."/>
            <person name="Tourlousse M.D."/>
            <person name="Sekiguchi Y."/>
        </authorList>
    </citation>
    <scope>NUCLEOTIDE SEQUENCE [LARGE SCALE GENOMIC DNA]</scope>
    <source>
        <strain evidence="2">NM7</strain>
    </source>
</reference>